<gene>
    <name evidence="1" type="ORF">CROST_034030</name>
</gene>
<keyword evidence="2" id="KW-1185">Reference proteome</keyword>
<dbReference type="PANTHER" id="PTHR40076:SF1">
    <property type="entry name" value="MEMBRANE PROTEIN"/>
    <property type="match status" value="1"/>
</dbReference>
<dbReference type="AlphaFoldDB" id="A0A1S8KZ48"/>
<reference evidence="1 2" key="1">
    <citation type="submission" date="2022-04" db="EMBL/GenBank/DDBJ databases">
        <title>Genome sequence of C. roseum typestrain.</title>
        <authorList>
            <person name="Poehlein A."/>
            <person name="Schoch T."/>
            <person name="Duerre P."/>
            <person name="Daniel R."/>
        </authorList>
    </citation>
    <scope>NUCLEOTIDE SEQUENCE [LARGE SCALE GENOMIC DNA]</scope>
    <source>
        <strain evidence="1 2">DSM 7320</strain>
    </source>
</reference>
<dbReference type="InterPro" id="IPR010380">
    <property type="entry name" value="DUF975"/>
</dbReference>
<dbReference type="Pfam" id="PF06161">
    <property type="entry name" value="DUF975"/>
    <property type="match status" value="1"/>
</dbReference>
<sequence length="269" mass="30349">MEFKSSKEFRKISRQQLKGNWIKMILIIIIFTLICLLYAIPYVGYPIQIIISGALVLGFKSCFLKVSREEKIKINDLFSGFKNFIPSLVLQVLIIIFTFLWSLIAIVPAVSAFFIGVYYLVEGNVEILKGTDPFKIIIVLCVFYIAIIVLLIPAMIALYRYSMSYYILADSPNIGGYEALRESKRMMEGNKWKLFCLHISFIGWWILSFTPSLIGGIVIAMLKDTSNFAVMMLIGVILLVATITAGILVLVYGEAANASFYNTLKSIQN</sequence>
<protein>
    <submittedName>
        <fullName evidence="1">Uncharacterized protein</fullName>
    </submittedName>
</protein>
<dbReference type="EMBL" id="CP096983">
    <property type="protein sequence ID" value="URZ12680.1"/>
    <property type="molecule type" value="Genomic_DNA"/>
</dbReference>
<dbReference type="STRING" id="84029.CROST_40670"/>
<proteinExistence type="predicted"/>
<evidence type="ECO:0000313" key="1">
    <source>
        <dbReference type="EMBL" id="URZ12680.1"/>
    </source>
</evidence>
<name>A0A1S8KZ48_9CLOT</name>
<evidence type="ECO:0000313" key="2">
    <source>
        <dbReference type="Proteomes" id="UP000190951"/>
    </source>
</evidence>
<dbReference type="KEGG" id="crw:CROST_034030"/>
<dbReference type="Proteomes" id="UP000190951">
    <property type="component" value="Chromosome"/>
</dbReference>
<organism evidence="1 2">
    <name type="scientific">Clostridium felsineum</name>
    <dbReference type="NCBI Taxonomy" id="36839"/>
    <lineage>
        <taxon>Bacteria</taxon>
        <taxon>Bacillati</taxon>
        <taxon>Bacillota</taxon>
        <taxon>Clostridia</taxon>
        <taxon>Eubacteriales</taxon>
        <taxon>Clostridiaceae</taxon>
        <taxon>Clostridium</taxon>
    </lineage>
</organism>
<dbReference type="RefSeq" id="WP_077833191.1">
    <property type="nucleotide sequence ID" value="NZ_CP096983.1"/>
</dbReference>
<dbReference type="PANTHER" id="PTHR40076">
    <property type="entry name" value="MEMBRANE PROTEIN-RELATED"/>
    <property type="match status" value="1"/>
</dbReference>
<accession>A0A1S8KZ48</accession>